<feature type="compositionally biased region" description="Polar residues" evidence="1">
    <location>
        <begin position="160"/>
        <end position="172"/>
    </location>
</feature>
<feature type="compositionally biased region" description="Basic and acidic residues" evidence="1">
    <location>
        <begin position="176"/>
        <end position="195"/>
    </location>
</feature>
<feature type="region of interest" description="Disordered" evidence="1">
    <location>
        <begin position="79"/>
        <end position="195"/>
    </location>
</feature>
<protein>
    <recommendedName>
        <fullName evidence="4">Retrotransposon gag domain-containing protein</fullName>
    </recommendedName>
</protein>
<sequence>MQACNLRKGGRDAKDHVQRYVETCGDLGLERRLCHVRVKGIHELEDMINDIIKSEERGTSLEATLSGLMVELQVRIPTRGRATRPSQNQYTYSDDESEPRYHGFSDDDRDNGDFGESYDSDEGGDHVAAASENDVQQQTGRSHTQVIDNEEAANPDEVSTAVTDLSTETTAANDHVNMDRAQHVEEPDIRSTRRI</sequence>
<evidence type="ECO:0000256" key="1">
    <source>
        <dbReference type="SAM" id="MobiDB-lite"/>
    </source>
</evidence>
<name>A0A6A3I8M5_9STRA</name>
<dbReference type="Proteomes" id="UP000429607">
    <property type="component" value="Unassembled WGS sequence"/>
</dbReference>
<dbReference type="AlphaFoldDB" id="A0A6A3I8M5"/>
<proteinExistence type="predicted"/>
<feature type="compositionally biased region" description="Polar residues" evidence="1">
    <location>
        <begin position="133"/>
        <end position="147"/>
    </location>
</feature>
<evidence type="ECO:0008006" key="4">
    <source>
        <dbReference type="Google" id="ProtNLM"/>
    </source>
</evidence>
<reference evidence="2 3" key="1">
    <citation type="submission" date="2018-09" db="EMBL/GenBank/DDBJ databases">
        <title>Genomic investigation of the strawberry pathogen Phytophthora fragariae indicates pathogenicity is determined by transcriptional variation in three key races.</title>
        <authorList>
            <person name="Adams T.M."/>
            <person name="Armitage A.D."/>
            <person name="Sobczyk M.K."/>
            <person name="Bates H.J."/>
            <person name="Dunwell J.M."/>
            <person name="Nellist C.F."/>
            <person name="Harrison R.J."/>
        </authorList>
    </citation>
    <scope>NUCLEOTIDE SEQUENCE [LARGE SCALE GENOMIC DNA]</scope>
    <source>
        <strain evidence="2 3">SCRP249</strain>
    </source>
</reference>
<comment type="caution">
    <text evidence="2">The sequence shown here is derived from an EMBL/GenBank/DDBJ whole genome shotgun (WGS) entry which is preliminary data.</text>
</comment>
<evidence type="ECO:0000313" key="3">
    <source>
        <dbReference type="Proteomes" id="UP000429607"/>
    </source>
</evidence>
<organism evidence="2 3">
    <name type="scientific">Phytophthora rubi</name>
    <dbReference type="NCBI Taxonomy" id="129364"/>
    <lineage>
        <taxon>Eukaryota</taxon>
        <taxon>Sar</taxon>
        <taxon>Stramenopiles</taxon>
        <taxon>Oomycota</taxon>
        <taxon>Peronosporomycetes</taxon>
        <taxon>Peronosporales</taxon>
        <taxon>Peronosporaceae</taxon>
        <taxon>Phytophthora</taxon>
    </lineage>
</organism>
<evidence type="ECO:0000313" key="2">
    <source>
        <dbReference type="EMBL" id="KAE8976638.1"/>
    </source>
</evidence>
<accession>A0A6A3I8M5</accession>
<gene>
    <name evidence="2" type="ORF">PR001_g25361</name>
</gene>
<dbReference type="EMBL" id="QXFV01003452">
    <property type="protein sequence ID" value="KAE8976638.1"/>
    <property type="molecule type" value="Genomic_DNA"/>
</dbReference>